<gene>
    <name evidence="1" type="ORF">SAMN04488513_11828</name>
</gene>
<dbReference type="Proteomes" id="UP000184543">
    <property type="component" value="Unassembled WGS sequence"/>
</dbReference>
<reference evidence="2" key="1">
    <citation type="submission" date="2016-11" db="EMBL/GenBank/DDBJ databases">
        <authorList>
            <person name="Varghese N."/>
            <person name="Submissions S."/>
        </authorList>
    </citation>
    <scope>NUCLEOTIDE SEQUENCE [LARGE SCALE GENOMIC DNA]</scope>
    <source>
        <strain evidence="2">DSM 19858</strain>
    </source>
</reference>
<dbReference type="EMBL" id="FQYU01000018">
    <property type="protein sequence ID" value="SHK03474.1"/>
    <property type="molecule type" value="Genomic_DNA"/>
</dbReference>
<name>A0A1M6P6A7_9FLAO</name>
<organism evidence="1 2">
    <name type="scientific">Pseudozobellia thermophila</name>
    <dbReference type="NCBI Taxonomy" id="192903"/>
    <lineage>
        <taxon>Bacteria</taxon>
        <taxon>Pseudomonadati</taxon>
        <taxon>Bacteroidota</taxon>
        <taxon>Flavobacteriia</taxon>
        <taxon>Flavobacteriales</taxon>
        <taxon>Flavobacteriaceae</taxon>
        <taxon>Pseudozobellia</taxon>
    </lineage>
</organism>
<protein>
    <submittedName>
        <fullName evidence="1">Uncharacterized protein</fullName>
    </submittedName>
</protein>
<evidence type="ECO:0000313" key="2">
    <source>
        <dbReference type="Proteomes" id="UP000184543"/>
    </source>
</evidence>
<evidence type="ECO:0000313" key="1">
    <source>
        <dbReference type="EMBL" id="SHK03474.1"/>
    </source>
</evidence>
<sequence>MRLSKRGKLTLADKQRIKNAAANGLQRFLKAELKRTTTKTYDWYFTEIESDRIRAETPRRNNLGYNRYFIIDYVEVPINTQYSYTSYCTYERVREFSISSKEIRDIISGSAKLFAHMIKITVSEKEDAKIYAAYDKVDEKSIIKVVLGFPVAVVGAVEAIPLLYAASQYSVPGLGKALTFNSGRVAAVNGASNFGEQYVSTGISKNMWGMNNLRRMDLFDLGVTTAIGGFASTPLKSEFDYTLEKSFNKNDFKEFSENMVVSGLSNQASKSYGSAVGKPMSQFGGSIGEVFNIGGLFTLKTIISTGKKKIKDENQPQNKYKTSEK</sequence>
<dbReference type="AlphaFoldDB" id="A0A1M6P6A7"/>
<dbReference type="STRING" id="192903.SAMN04488513_11828"/>
<proteinExistence type="predicted"/>
<accession>A0A1M6P6A7</accession>
<keyword evidence="2" id="KW-1185">Reference proteome</keyword>